<evidence type="ECO:0000313" key="3">
    <source>
        <dbReference type="Proteomes" id="UP000094056"/>
    </source>
</evidence>
<evidence type="ECO:0000313" key="2">
    <source>
        <dbReference type="EMBL" id="ODS30878.1"/>
    </source>
</evidence>
<reference evidence="2 3" key="1">
    <citation type="submission" date="2016-07" db="EMBL/GenBank/DDBJ databases">
        <title>Draft genome of Scalindua rubra, obtained from a brine-seawater interface in the Red Sea, sheds light on salt adaptation in anammox bacteria.</title>
        <authorList>
            <person name="Speth D.R."/>
            <person name="Lagkouvardos I."/>
            <person name="Wang Y."/>
            <person name="Qian P.-Y."/>
            <person name="Dutilh B.E."/>
            <person name="Jetten M.S."/>
        </authorList>
    </citation>
    <scope>NUCLEOTIDE SEQUENCE [LARGE SCALE GENOMIC DNA]</scope>
    <source>
        <strain evidence="2">BSI-1</strain>
    </source>
</reference>
<evidence type="ECO:0000256" key="1">
    <source>
        <dbReference type="SAM" id="SignalP"/>
    </source>
</evidence>
<feature type="signal peptide" evidence="1">
    <location>
        <begin position="1"/>
        <end position="21"/>
    </location>
</feature>
<dbReference type="AlphaFoldDB" id="A0A1E3X5H8"/>
<keyword evidence="1" id="KW-0732">Signal</keyword>
<gene>
    <name evidence="2" type="ORF">SCARUB_04007</name>
</gene>
<proteinExistence type="predicted"/>
<sequence>MKTIRLLIFGLLIFYCSTTFAQKGDVFVRLKHGLPNVLKVTNVRVYSDSSTSAKISVWIDVKKGKVVSVSRGKGDWIITIRSRGKVSTYVVSEKSFKIVGEESKSVKIRALHFSEGS</sequence>
<organism evidence="2 3">
    <name type="scientific">Candidatus Scalindua rubra</name>
    <dbReference type="NCBI Taxonomy" id="1872076"/>
    <lineage>
        <taxon>Bacteria</taxon>
        <taxon>Pseudomonadati</taxon>
        <taxon>Planctomycetota</taxon>
        <taxon>Candidatus Brocadiia</taxon>
        <taxon>Candidatus Brocadiales</taxon>
        <taxon>Candidatus Scalinduaceae</taxon>
        <taxon>Candidatus Scalindua</taxon>
    </lineage>
</organism>
<dbReference type="Proteomes" id="UP000094056">
    <property type="component" value="Unassembled WGS sequence"/>
</dbReference>
<protein>
    <submittedName>
        <fullName evidence="2">Uncharacterized protein</fullName>
    </submittedName>
</protein>
<accession>A0A1E3X5H8</accession>
<comment type="caution">
    <text evidence="2">The sequence shown here is derived from an EMBL/GenBank/DDBJ whole genome shotgun (WGS) entry which is preliminary data.</text>
</comment>
<feature type="chain" id="PRO_5009140047" evidence="1">
    <location>
        <begin position="22"/>
        <end position="117"/>
    </location>
</feature>
<name>A0A1E3X5H8_9BACT</name>
<dbReference type="EMBL" id="MAYW01000166">
    <property type="protein sequence ID" value="ODS30878.1"/>
    <property type="molecule type" value="Genomic_DNA"/>
</dbReference>